<sequence>MSAAGLYYILTGKKVNTHLIELSNAIEVHNTHSQTHRVFATVGEHLDTCFNLGAVGTRAAIEHCKPSIHQLRSQLLSFSPLFFMQSGGVDTNAPHNATLENRSISYFTGSENVTVNNSTFTAVSGDYYVLEKGHDTEGLRVLSQTISHGAMFDSAERYPVGKCYPGTREEVQTIILDWINDPDPDEHVLWLFGSAGVGKSSIAQSIAEIARDLGKRYAASFFFARSVAGRNGATTLFPTLAYQIAIQIPDARDLVNDAVLADPTITTKSLDVQLRTLIIGPLSCLTSISHTPTVIVDGLDECGNSQTQRDVLRLLAKAITEHRVPLRFLVVSRPEYWIRTAFDGDLLNHITKRVSLSDSIDADNDIKAYLEDGFNEIYTNNLDIMASINKPWPPPNVITHLVNEASGQFIYATTILKFVGSSSDFSDPQAQLDMITQPGPTRSSAFGELDNLYSTILSLYPRRDSLLAVLGGLITGSTPKAIELFLGVSSVEFQLVLRAISALVTVKIWDFSPGEPEVDAVYGDRDPEVSFCHLSFREYLQDKSRSSLFWVDTQAYAGKLIDGFSQSVIECIDGSSQYFDKITIAKLDRMWHAFSTKTIFLVEPSVVYRHIQRLVDKLSQLQDKEHDHKLAFPQYILRHLDYVMNLAHVINNPFDFFDTNPFDTPDLKTLFSTLRLLSKAIAFRCIEYILSEAQNRDLLTNVLLYVLLSHSITLDDLGRMPGCNQRMAKTFLLDYWCLVACTDIEGSDSDRVYYNLPSVQLYFEESFQGGERTGLHAKGFLVTYRCLKHLLYRYDYNENFPRIVESRSSLFQDITSIINNFLSDMRFSNVDTGEQFIEYAIESLITFLWEFDWTRLRLVFGHYFTVAVSIANWIDRHLTAKHRADMFESIYPGSVFQLQDVMEHMYDEVFLPTFQVPFFSELSVYDASCIRTVILKPRWAHNGRSLGSVILDEEERWGVDVDNVYIQSYIYTRTGELDGILSRAGYLEHDQDWYTTLLEFYLNTLVKRVYHSLHPEFQSYALLVNSTEVVMGLVHRVDSLTEKMVKALMALYYLSQQAEPKAIWSPTHLFCSEIIKLLQRGDPSSFISSQEISYLIRWLIAIDQEGPDSCTTIESCNP</sequence>
<dbReference type="OrthoDB" id="5967843at2759"/>
<dbReference type="SUPFAM" id="SSF52540">
    <property type="entry name" value="P-loop containing nucleoside triphosphate hydrolases"/>
    <property type="match status" value="1"/>
</dbReference>
<protein>
    <recommendedName>
        <fullName evidence="2">Nephrocystin 3-like N-terminal domain-containing protein</fullName>
    </recommendedName>
</protein>
<dbReference type="Pfam" id="PF24883">
    <property type="entry name" value="NPHP3_N"/>
    <property type="match status" value="1"/>
</dbReference>
<reference evidence="3" key="1">
    <citation type="submission" date="2021-02" db="EMBL/GenBank/DDBJ databases">
        <title>Psilocybe cubensis genome.</title>
        <authorList>
            <person name="Mckernan K.J."/>
            <person name="Crawford S."/>
            <person name="Trippe A."/>
            <person name="Kane L.T."/>
            <person name="Mclaughlin S."/>
        </authorList>
    </citation>
    <scope>NUCLEOTIDE SEQUENCE [LARGE SCALE GENOMIC DNA]</scope>
    <source>
        <strain evidence="3">MGC-MH-2018</strain>
    </source>
</reference>
<organism evidence="3">
    <name type="scientific">Psilocybe cubensis</name>
    <name type="common">Psychedelic mushroom</name>
    <name type="synonym">Stropharia cubensis</name>
    <dbReference type="NCBI Taxonomy" id="181762"/>
    <lineage>
        <taxon>Eukaryota</taxon>
        <taxon>Fungi</taxon>
        <taxon>Dikarya</taxon>
        <taxon>Basidiomycota</taxon>
        <taxon>Agaricomycotina</taxon>
        <taxon>Agaricomycetes</taxon>
        <taxon>Agaricomycetidae</taxon>
        <taxon>Agaricales</taxon>
        <taxon>Agaricineae</taxon>
        <taxon>Strophariaceae</taxon>
        <taxon>Psilocybe</taxon>
    </lineage>
</organism>
<evidence type="ECO:0000313" key="3">
    <source>
        <dbReference type="EMBL" id="KAG5172134.1"/>
    </source>
</evidence>
<evidence type="ECO:0000259" key="2">
    <source>
        <dbReference type="Pfam" id="PF24883"/>
    </source>
</evidence>
<gene>
    <name evidence="3" type="ORF">JR316_001629</name>
</gene>
<dbReference type="PANTHER" id="PTHR10039">
    <property type="entry name" value="AMELOGENIN"/>
    <property type="match status" value="1"/>
</dbReference>
<dbReference type="AlphaFoldDB" id="A0A8H7Y6F1"/>
<dbReference type="InterPro" id="IPR056884">
    <property type="entry name" value="NPHP3-like_N"/>
</dbReference>
<accession>A0A8H7Y6F1</accession>
<dbReference type="PANTHER" id="PTHR10039:SF14">
    <property type="entry name" value="NACHT DOMAIN-CONTAINING PROTEIN"/>
    <property type="match status" value="1"/>
</dbReference>
<name>A0A8H7Y6F1_PSICU</name>
<dbReference type="EMBL" id="JAFIQS010000002">
    <property type="protein sequence ID" value="KAG5172134.1"/>
    <property type="molecule type" value="Genomic_DNA"/>
</dbReference>
<feature type="domain" description="Nephrocystin 3-like N-terminal" evidence="2">
    <location>
        <begin position="176"/>
        <end position="333"/>
    </location>
</feature>
<dbReference type="Gene3D" id="3.40.50.300">
    <property type="entry name" value="P-loop containing nucleotide triphosphate hydrolases"/>
    <property type="match status" value="1"/>
</dbReference>
<dbReference type="InterPro" id="IPR027417">
    <property type="entry name" value="P-loop_NTPase"/>
</dbReference>
<proteinExistence type="predicted"/>
<comment type="caution">
    <text evidence="3">The sequence shown here is derived from an EMBL/GenBank/DDBJ whole genome shotgun (WGS) entry which is preliminary data.</text>
</comment>
<keyword evidence="1" id="KW-0677">Repeat</keyword>
<evidence type="ECO:0000256" key="1">
    <source>
        <dbReference type="ARBA" id="ARBA00022737"/>
    </source>
</evidence>